<evidence type="ECO:0008006" key="4">
    <source>
        <dbReference type="Google" id="ProtNLM"/>
    </source>
</evidence>
<evidence type="ECO:0000256" key="1">
    <source>
        <dbReference type="SAM" id="MobiDB-lite"/>
    </source>
</evidence>
<evidence type="ECO:0000313" key="2">
    <source>
        <dbReference type="EMBL" id="AXY02958.1"/>
    </source>
</evidence>
<dbReference type="Proteomes" id="UP000262832">
    <property type="component" value="Chromosome II"/>
</dbReference>
<feature type="region of interest" description="Disordered" evidence="1">
    <location>
        <begin position="29"/>
        <end position="51"/>
    </location>
</feature>
<gene>
    <name evidence="2" type="ORF">D1115_18520</name>
</gene>
<keyword evidence="3" id="KW-1185">Reference proteome</keyword>
<dbReference type="PROSITE" id="PS51257">
    <property type="entry name" value="PROKAR_LIPOPROTEIN"/>
    <property type="match status" value="1"/>
</dbReference>
<dbReference type="InterPro" id="IPR028994">
    <property type="entry name" value="Integrin_alpha_N"/>
</dbReference>
<evidence type="ECO:0000313" key="3">
    <source>
        <dbReference type="Proteomes" id="UP000262832"/>
    </source>
</evidence>
<reference evidence="2 3" key="1">
    <citation type="submission" date="2018-08" db="EMBL/GenBank/DDBJ databases">
        <title>Genomic taxonomy of the Vibrionaceae family.</title>
        <authorList>
            <person name="Gomez-Gil B."/>
            <person name="Tanaka M."/>
            <person name="Sawabe T."/>
            <person name="Enciso-Ibarra K."/>
        </authorList>
    </citation>
    <scope>NUCLEOTIDE SEQUENCE [LARGE SCALE GENOMIC DNA]</scope>
    <source>
        <strain evidence="2 3">CAIM 1831</strain>
    </source>
</reference>
<dbReference type="EMBL" id="CP032094">
    <property type="protein sequence ID" value="AXY02958.1"/>
    <property type="molecule type" value="Genomic_DNA"/>
</dbReference>
<proteinExistence type="predicted"/>
<name>A0ABN5PIH1_9VIBR</name>
<dbReference type="SUPFAM" id="SSF69318">
    <property type="entry name" value="Integrin alpha N-terminal domain"/>
    <property type="match status" value="1"/>
</dbReference>
<sequence>MNNRVLQGLFLLGSISLIGCSSTDDLSSIGDEPSFTKQSSAKSEAEQPVPSQTVDAQTIAQWVDTSILAPEGLSLQNDNIQYLTGSADLNSDGKSEYIVLVQDRYFCGSGGCTAYMFNDGGKVIHRLTVTRTPIVLADSYSNGWQDFIVWSNGAYRLMSYNGQAYPSNPSLEPKIDRDAGMQNAIANVMASELYQQDGYDIMPGEAQQLWTPANVYHLTFKHYGDPHRLYQATVDINTGEVDIESVPMAQ</sequence>
<organism evidence="2 3">
    <name type="scientific">Vibrio alfacsensis</name>
    <dbReference type="NCBI Taxonomy" id="1074311"/>
    <lineage>
        <taxon>Bacteria</taxon>
        <taxon>Pseudomonadati</taxon>
        <taxon>Pseudomonadota</taxon>
        <taxon>Gammaproteobacteria</taxon>
        <taxon>Vibrionales</taxon>
        <taxon>Vibrionaceae</taxon>
        <taxon>Vibrio</taxon>
    </lineage>
</organism>
<protein>
    <recommendedName>
        <fullName evidence="4">Lipoprotein</fullName>
    </recommendedName>
</protein>
<dbReference type="RefSeq" id="WP_128812859.1">
    <property type="nucleotide sequence ID" value="NZ_CP032094.1"/>
</dbReference>
<accession>A0ABN5PIH1</accession>